<dbReference type="Gene3D" id="3.50.50.60">
    <property type="entry name" value="FAD/NAD(P)-binding domain"/>
    <property type="match status" value="3"/>
</dbReference>
<sequence length="641" mass="71256">MNAEEIKQRYEAERVKRLRPDMQKQYMTSTSKDYPGELSADPWVDYDALAAQEPPVADGGEVKVLITGGGAFGLTCGYYLTQAGVSVYDMCVAEIGGGFGGTWYWNRYPGLMCDVEGYCYMALLEEFGYVPKHRYSYGQEIRGQLERIAKRTGLDERALFATRVVSQVWDDQSGKWTVELLRDLGPHGQRRMTVKARYVICANGTFPVAKIPSLPGLADLRAGGVKVIHTSRWDWKYTGGTQEVPDMVNLKDKKVAVVGTGATAIQVVPEVAKWAKHLYVVQRTPSYCGPRNQGKTDPEEWRKVAYKKGWQRERQANLNQMMAGEVPRLGRDLVNDGWTHTPGGSGFLGSSRKGVVSPTPDQIKEHIDEMVKLDMERTAFVRSHIKKVVKSPELADKLSPWYPSWCKRPTFHDDYLMSFNRDNVTLVDTDGKGITEYTSQGIVANGQKMDVDVLILATGFLLSPAAEKMSESLGSTITGAGGRDFDEGWNARDFQAPYMGVGMHDFPNLFGYFYAGYGVSYNFTSSQGYLGRIIAHVVSSAEARAGDGDDDARRVVVRATRLAQQKYSAELRRGAAWFSVMKICTPTYFTGEGSLLIEPETEEEAIAKANHGVWGTGLTDWGDYVDRWMAGGIEGFEVEVV</sequence>
<dbReference type="PANTHER" id="PTHR43098">
    <property type="entry name" value="L-ORNITHINE N(5)-MONOOXYGENASE-RELATED"/>
    <property type="match status" value="1"/>
</dbReference>
<dbReference type="Proteomes" id="UP000011086">
    <property type="component" value="Unassembled WGS sequence"/>
</dbReference>
<evidence type="ECO:0000313" key="8">
    <source>
        <dbReference type="EMBL" id="ELQ36794.1"/>
    </source>
</evidence>
<evidence type="ECO:0000256" key="6">
    <source>
        <dbReference type="ARBA" id="ARBA00023002"/>
    </source>
</evidence>
<evidence type="ECO:0000256" key="1">
    <source>
        <dbReference type="ARBA" id="ARBA00001974"/>
    </source>
</evidence>
<keyword evidence="4" id="KW-0274">FAD</keyword>
<proteinExistence type="inferred from homology"/>
<protein>
    <submittedName>
        <fullName evidence="8">Phenylacetone monooxygenase</fullName>
    </submittedName>
</protein>
<name>A0AA97NV73_PYRO3</name>
<accession>A0AA97NV73</accession>
<dbReference type="EMBL" id="JH793630">
    <property type="protein sequence ID" value="ELQ36794.1"/>
    <property type="molecule type" value="Genomic_DNA"/>
</dbReference>
<dbReference type="InterPro" id="IPR050775">
    <property type="entry name" value="FAD-binding_Monooxygenases"/>
</dbReference>
<evidence type="ECO:0000256" key="5">
    <source>
        <dbReference type="ARBA" id="ARBA00022857"/>
    </source>
</evidence>
<evidence type="ECO:0000256" key="3">
    <source>
        <dbReference type="ARBA" id="ARBA00022630"/>
    </source>
</evidence>
<evidence type="ECO:0000256" key="7">
    <source>
        <dbReference type="SAM" id="MobiDB-lite"/>
    </source>
</evidence>
<dbReference type="Pfam" id="PF13450">
    <property type="entry name" value="NAD_binding_8"/>
    <property type="match status" value="1"/>
</dbReference>
<evidence type="ECO:0000256" key="2">
    <source>
        <dbReference type="ARBA" id="ARBA00010139"/>
    </source>
</evidence>
<feature type="region of interest" description="Disordered" evidence="7">
    <location>
        <begin position="340"/>
        <end position="359"/>
    </location>
</feature>
<dbReference type="PRINTS" id="PR00420">
    <property type="entry name" value="RNGMNOXGNASE"/>
</dbReference>
<dbReference type="InterPro" id="IPR036188">
    <property type="entry name" value="FAD/NAD-bd_sf"/>
</dbReference>
<keyword evidence="8" id="KW-0503">Monooxygenase</keyword>
<gene>
    <name evidence="8" type="ORF">OOU_Y34scaffold00640g3</name>
</gene>
<dbReference type="AlphaFoldDB" id="A0AA97NV73"/>
<dbReference type="SUPFAM" id="SSF51905">
    <property type="entry name" value="FAD/NAD(P)-binding domain"/>
    <property type="match status" value="1"/>
</dbReference>
<dbReference type="GO" id="GO:0004497">
    <property type="term" value="F:monooxygenase activity"/>
    <property type="evidence" value="ECO:0007669"/>
    <property type="project" value="UniProtKB-KW"/>
</dbReference>
<reference evidence="8" key="1">
    <citation type="journal article" date="2012" name="PLoS Genet.">
        <title>Comparative analysis of the genomes of two field isolates of the rice blast fungus Magnaporthe oryzae.</title>
        <authorList>
            <person name="Xue M."/>
            <person name="Yang J."/>
            <person name="Li Z."/>
            <person name="Hu S."/>
            <person name="Yao N."/>
            <person name="Dean R.A."/>
            <person name="Zhao W."/>
            <person name="Shen M."/>
            <person name="Zhang H."/>
            <person name="Li C."/>
            <person name="Liu L."/>
            <person name="Cao L."/>
            <person name="Xu X."/>
            <person name="Xing Y."/>
            <person name="Hsiang T."/>
            <person name="Zhang Z."/>
            <person name="Xu J.R."/>
            <person name="Peng Y.L."/>
        </authorList>
    </citation>
    <scope>NUCLEOTIDE SEQUENCE</scope>
    <source>
        <strain evidence="8">Y34</strain>
    </source>
</reference>
<organism evidence="8">
    <name type="scientific">Pyricularia oryzae (strain Y34)</name>
    <name type="common">Rice blast fungus</name>
    <name type="synonym">Magnaporthe oryzae</name>
    <dbReference type="NCBI Taxonomy" id="1143189"/>
    <lineage>
        <taxon>Eukaryota</taxon>
        <taxon>Fungi</taxon>
        <taxon>Dikarya</taxon>
        <taxon>Ascomycota</taxon>
        <taxon>Pezizomycotina</taxon>
        <taxon>Sordariomycetes</taxon>
        <taxon>Sordariomycetidae</taxon>
        <taxon>Magnaporthales</taxon>
        <taxon>Pyriculariaceae</taxon>
        <taxon>Pyricularia</taxon>
    </lineage>
</organism>
<dbReference type="PANTHER" id="PTHR43098:SF2">
    <property type="entry name" value="FAD-BINDING MONOOXYGENASE AUSB-RELATED"/>
    <property type="match status" value="1"/>
</dbReference>
<evidence type="ECO:0000256" key="4">
    <source>
        <dbReference type="ARBA" id="ARBA00022827"/>
    </source>
</evidence>
<keyword evidence="3" id="KW-0285">Flavoprotein</keyword>
<comment type="cofactor">
    <cofactor evidence="1">
        <name>FAD</name>
        <dbReference type="ChEBI" id="CHEBI:57692"/>
    </cofactor>
</comment>
<comment type="similarity">
    <text evidence="2">Belongs to the FAD-binding monooxygenase family.</text>
</comment>
<keyword evidence="5" id="KW-0521">NADP</keyword>
<keyword evidence="6" id="KW-0560">Oxidoreductase</keyword>